<keyword evidence="2" id="KW-1185">Reference proteome</keyword>
<sequence>MMIYIVCLLVFLNVGFGSSADFDPFALDPDEFKLEQVQVLFRHGDRTPRKQEIYKNDPYQLAYSNIGYGNLTDMGRDRMMKVGSRLRDLYGDFLGKTGIEEVLAYYAGSTRTEISLRILLAGLFSSTRLVFVNNEKPKMPLTLHNDSAELNFLTTGMDGECSPQYFQKVEQNLNVLTWESRSRGLYNFDMISLIANLTGVRPTLLALTWLYYNLDAVEHMGLQKPQWCSKVDCSYLKDVAKLFAKSLTVDEWMKRITAGPLLQQFLKNMENSASDQKKLHLYSAHDFQIITLTQTLNFASVPELPDYGSCITIEKIRGERDGRAYVRMIIRTGEKTPRVIPLYIQGCDFYCPIETFSMIVRPFFPSDRDWDCPETTPQDINIVSYSLSEKSKESNCRRKLKRKCGPVNPSEFESEFRS</sequence>
<evidence type="ECO:0000313" key="2">
    <source>
        <dbReference type="Proteomes" id="UP001239111"/>
    </source>
</evidence>
<evidence type="ECO:0000313" key="1">
    <source>
        <dbReference type="EMBL" id="KAJ8664243.1"/>
    </source>
</evidence>
<dbReference type="Proteomes" id="UP001239111">
    <property type="component" value="Chromosome 4"/>
</dbReference>
<reference evidence="1" key="1">
    <citation type="submission" date="2023-04" db="EMBL/GenBank/DDBJ databases">
        <title>A chromosome-level genome assembly of the parasitoid wasp Eretmocerus hayati.</title>
        <authorList>
            <person name="Zhong Y."/>
            <person name="Liu S."/>
            <person name="Liu Y."/>
        </authorList>
    </citation>
    <scope>NUCLEOTIDE SEQUENCE</scope>
    <source>
        <strain evidence="1">ZJU_SS_LIU_2023</strain>
    </source>
</reference>
<name>A0ACC2N002_9HYME</name>
<organism evidence="1 2">
    <name type="scientific">Eretmocerus hayati</name>
    <dbReference type="NCBI Taxonomy" id="131215"/>
    <lineage>
        <taxon>Eukaryota</taxon>
        <taxon>Metazoa</taxon>
        <taxon>Ecdysozoa</taxon>
        <taxon>Arthropoda</taxon>
        <taxon>Hexapoda</taxon>
        <taxon>Insecta</taxon>
        <taxon>Pterygota</taxon>
        <taxon>Neoptera</taxon>
        <taxon>Endopterygota</taxon>
        <taxon>Hymenoptera</taxon>
        <taxon>Apocrita</taxon>
        <taxon>Proctotrupomorpha</taxon>
        <taxon>Chalcidoidea</taxon>
        <taxon>Aphelinidae</taxon>
        <taxon>Aphelininae</taxon>
        <taxon>Eretmocerus</taxon>
    </lineage>
</organism>
<accession>A0ACC2N002</accession>
<dbReference type="EMBL" id="CM056744">
    <property type="protein sequence ID" value="KAJ8664243.1"/>
    <property type="molecule type" value="Genomic_DNA"/>
</dbReference>
<gene>
    <name evidence="1" type="ORF">QAD02_005905</name>
</gene>
<proteinExistence type="predicted"/>
<protein>
    <submittedName>
        <fullName evidence="1">Uncharacterized protein</fullName>
    </submittedName>
</protein>
<comment type="caution">
    <text evidence="1">The sequence shown here is derived from an EMBL/GenBank/DDBJ whole genome shotgun (WGS) entry which is preliminary data.</text>
</comment>